<dbReference type="SMART" id="SM01411">
    <property type="entry name" value="Ephrin_rec_like"/>
    <property type="match status" value="8"/>
</dbReference>
<name>A0ABM0MX48_SACKO</name>
<accession>A0ABM0MX48</accession>
<dbReference type="SUPFAM" id="SSF57184">
    <property type="entry name" value="Growth factor receptor domain"/>
    <property type="match status" value="1"/>
</dbReference>
<dbReference type="PANTHER" id="PTHR47236:SF4">
    <property type="entry name" value="GENE 9195-RELATED"/>
    <property type="match status" value="1"/>
</dbReference>
<dbReference type="Gene3D" id="2.10.50.10">
    <property type="entry name" value="Tumor Necrosis Factor Receptor, subunit A, domain 2"/>
    <property type="match status" value="2"/>
</dbReference>
<evidence type="ECO:0000313" key="2">
    <source>
        <dbReference type="RefSeq" id="XP_006824589.1"/>
    </source>
</evidence>
<sequence>MCPYMNMTSPEPCMSGHYCVEGEPSPIPCPAGTFNNVTMLSTEDECTDCSPGTYCSGAGNSYPTGLCTAGYYCEGAAKSPIPVATVDYPNNGICPPGSYCDEGTPAPKKCPPGTIRPSDGATGIDDCSPCPGGHYCSGYGQTSETGLCYARFYCPANDTTSHPEPGHLKCPVGHYCLNGTTEPYPCPTGTYQPNEGFDECEPCQAGFIVKVLWSQIPSLVQHHYCPAATMYPIPCPNGTFTYDNTTKLKSAYECQPCKAGVYCRGGYIVGPCPLVISVWQNGTAPIKCPLYTFRDTPGATSEGDCTPCRPGFWCNDTGIVNYRQNPCPVGHYCERAMVYPEPCTGGRMSTTTGRVSNEDCPLCTPGYYCPNDTINVHGIPCRPTYECPEGASIEVVCRPGHYCEGVTGDPPICPGGYYCPLGSSFYTRCFFPKYCPEGSEVPVECPLGYMAVNHANIRPDIDGSCQICPAGTYGNHTERWLLLPRRNRRS</sequence>
<dbReference type="GeneID" id="102805218"/>
<protein>
    <submittedName>
        <fullName evidence="2">Multiple epidermal growth factor-like domains protein 11-like</fullName>
    </submittedName>
</protein>
<organism evidence="1 2">
    <name type="scientific">Saccoglossus kowalevskii</name>
    <name type="common">Acorn worm</name>
    <dbReference type="NCBI Taxonomy" id="10224"/>
    <lineage>
        <taxon>Eukaryota</taxon>
        <taxon>Metazoa</taxon>
        <taxon>Hemichordata</taxon>
        <taxon>Enteropneusta</taxon>
        <taxon>Harrimaniidae</taxon>
        <taxon>Saccoglossus</taxon>
    </lineage>
</organism>
<dbReference type="Proteomes" id="UP000694865">
    <property type="component" value="Unplaced"/>
</dbReference>
<dbReference type="PANTHER" id="PTHR47236">
    <property type="entry name" value="GENE, 32742-RELATED-RELATED"/>
    <property type="match status" value="1"/>
</dbReference>
<keyword evidence="1" id="KW-1185">Reference proteome</keyword>
<reference evidence="2" key="1">
    <citation type="submission" date="2025-08" db="UniProtKB">
        <authorList>
            <consortium name="RefSeq"/>
        </authorList>
    </citation>
    <scope>IDENTIFICATION</scope>
    <source>
        <tissue evidence="2">Testes</tissue>
    </source>
</reference>
<proteinExistence type="predicted"/>
<dbReference type="InterPro" id="IPR009030">
    <property type="entry name" value="Growth_fac_rcpt_cys_sf"/>
</dbReference>
<gene>
    <name evidence="2" type="primary">LOC102805218</name>
</gene>
<evidence type="ECO:0000313" key="1">
    <source>
        <dbReference type="Proteomes" id="UP000694865"/>
    </source>
</evidence>
<dbReference type="RefSeq" id="XP_006824589.1">
    <property type="nucleotide sequence ID" value="XM_006824526.1"/>
</dbReference>